<reference evidence="2" key="1">
    <citation type="journal article" date="2024" name="Proc. Natl. Acad. Sci. U.S.A.">
        <title>Extraordinary preservation of gene collinearity over three hundred million years revealed in homosporous lycophytes.</title>
        <authorList>
            <person name="Li C."/>
            <person name="Wickell D."/>
            <person name="Kuo L.Y."/>
            <person name="Chen X."/>
            <person name="Nie B."/>
            <person name="Liao X."/>
            <person name="Peng D."/>
            <person name="Ji J."/>
            <person name="Jenkins J."/>
            <person name="Williams M."/>
            <person name="Shu S."/>
            <person name="Plott C."/>
            <person name="Barry K."/>
            <person name="Rajasekar S."/>
            <person name="Grimwood J."/>
            <person name="Han X."/>
            <person name="Sun S."/>
            <person name="Hou Z."/>
            <person name="He W."/>
            <person name="Dai G."/>
            <person name="Sun C."/>
            <person name="Schmutz J."/>
            <person name="Leebens-Mack J.H."/>
            <person name="Li F.W."/>
            <person name="Wang L."/>
        </authorList>
    </citation>
    <scope>NUCLEOTIDE SEQUENCE [LARGE SCALE GENOMIC DNA]</scope>
    <source>
        <strain evidence="2">cv. PW_Plant_1</strain>
    </source>
</reference>
<dbReference type="EMBL" id="CM055098">
    <property type="protein sequence ID" value="KAJ7550898.1"/>
    <property type="molecule type" value="Genomic_DNA"/>
</dbReference>
<accession>A0ACC2D9R7</accession>
<sequence>MQGGYNRRHLEDRPNNHSCTRPTRNGGIACPDMQSPLPYMLAGFAAMILLVAISLIILACSYLRTRYNLRLTVTNQGNSRQSDQQETVATKPLEFMPATKGSEEMSKDVVVIMAGEENPTYLAQPSLLNHTWST</sequence>
<comment type="caution">
    <text evidence="1">The sequence shown here is derived from an EMBL/GenBank/DDBJ whole genome shotgun (WGS) entry which is preliminary data.</text>
</comment>
<evidence type="ECO:0000313" key="2">
    <source>
        <dbReference type="Proteomes" id="UP001162992"/>
    </source>
</evidence>
<proteinExistence type="predicted"/>
<organism evidence="1 2">
    <name type="scientific">Diphasiastrum complanatum</name>
    <name type="common">Issler's clubmoss</name>
    <name type="synonym">Lycopodium complanatum</name>
    <dbReference type="NCBI Taxonomy" id="34168"/>
    <lineage>
        <taxon>Eukaryota</taxon>
        <taxon>Viridiplantae</taxon>
        <taxon>Streptophyta</taxon>
        <taxon>Embryophyta</taxon>
        <taxon>Tracheophyta</taxon>
        <taxon>Lycopodiopsida</taxon>
        <taxon>Lycopodiales</taxon>
        <taxon>Lycopodiaceae</taxon>
        <taxon>Lycopodioideae</taxon>
        <taxon>Diphasiastrum</taxon>
    </lineage>
</organism>
<dbReference type="Proteomes" id="UP001162992">
    <property type="component" value="Chromosome 7"/>
</dbReference>
<protein>
    <submittedName>
        <fullName evidence="1">Uncharacterized protein</fullName>
    </submittedName>
</protein>
<keyword evidence="2" id="KW-1185">Reference proteome</keyword>
<gene>
    <name evidence="1" type="ORF">O6H91_07G123600</name>
</gene>
<evidence type="ECO:0000313" key="1">
    <source>
        <dbReference type="EMBL" id="KAJ7550898.1"/>
    </source>
</evidence>
<name>A0ACC2D9R7_DIPCM</name>